<dbReference type="EMBL" id="CP092864">
    <property type="protein sequence ID" value="UYV62990.1"/>
    <property type="molecule type" value="Genomic_DNA"/>
</dbReference>
<dbReference type="InterPro" id="IPR041588">
    <property type="entry name" value="Integrase_H2C2"/>
</dbReference>
<evidence type="ECO:0000313" key="6">
    <source>
        <dbReference type="Proteomes" id="UP001235939"/>
    </source>
</evidence>
<evidence type="ECO:0000256" key="3">
    <source>
        <dbReference type="SAM" id="MobiDB-lite"/>
    </source>
</evidence>
<organism evidence="5 6">
    <name type="scientific">Cordylochernes scorpioides</name>
    <dbReference type="NCBI Taxonomy" id="51811"/>
    <lineage>
        <taxon>Eukaryota</taxon>
        <taxon>Metazoa</taxon>
        <taxon>Ecdysozoa</taxon>
        <taxon>Arthropoda</taxon>
        <taxon>Chelicerata</taxon>
        <taxon>Arachnida</taxon>
        <taxon>Pseudoscorpiones</taxon>
        <taxon>Cheliferoidea</taxon>
        <taxon>Chernetidae</taxon>
        <taxon>Cordylochernes</taxon>
    </lineage>
</organism>
<dbReference type="Pfam" id="PF17921">
    <property type="entry name" value="Integrase_H2C2"/>
    <property type="match status" value="1"/>
</dbReference>
<keyword evidence="1 2" id="KW-0694">RNA-binding</keyword>
<feature type="domain" description="RRM" evidence="4">
    <location>
        <begin position="222"/>
        <end position="299"/>
    </location>
</feature>
<dbReference type="InterPro" id="IPR035979">
    <property type="entry name" value="RBD_domain_sf"/>
</dbReference>
<proteinExistence type="predicted"/>
<gene>
    <name evidence="5" type="ORF">LAZ67_2002760</name>
</gene>
<dbReference type="InterPro" id="IPR000504">
    <property type="entry name" value="RRM_dom"/>
</dbReference>
<keyword evidence="6" id="KW-1185">Reference proteome</keyword>
<sequence length="401" mass="47541">MFPKSKLQAKTTLQAPRATKRRFTVPPLLRRIHSRDRRHTQTGRLFRWSLRLSTYNYEIHYLKGSQQYEADLLSRNPFVGFISADIIKQHQPTASPFNIDTNGLHTITRKGVIKIIIPETLQHTLMNKVHQEYNHPGISQMTRIITTHYYWKGISKSIENLSSRVTPAKSLKGPKISEVSVAFGETLRYCSWSSSVLSESPRLQKKIMECRRYQQRDAEPNRCIGVFGLSCKTDESRLKDFFSRYGELEKVELARDSNRDSRCFGFCYFIDLDSATLAVQEAYGKVLDGREIRVDFSFHKRDSGQYYGRWNSRPNGRSDYRSRERRYVNDEDFSRRERRHREDSSPRRSRHSEDSPPRRHHETDSYLRSSRRVFKESAMFDLEEFRHSKKHYRREVYRPYS</sequence>
<feature type="compositionally biased region" description="Basic and acidic residues" evidence="3">
    <location>
        <begin position="332"/>
        <end position="365"/>
    </location>
</feature>
<dbReference type="Gene3D" id="1.10.340.70">
    <property type="match status" value="1"/>
</dbReference>
<feature type="region of interest" description="Disordered" evidence="3">
    <location>
        <begin position="332"/>
        <end position="368"/>
    </location>
</feature>
<protein>
    <submittedName>
        <fullName evidence="5">TRA2B</fullName>
    </submittedName>
</protein>
<dbReference type="SUPFAM" id="SSF54928">
    <property type="entry name" value="RNA-binding domain, RBD"/>
    <property type="match status" value="1"/>
</dbReference>
<dbReference type="PANTHER" id="PTHR48034">
    <property type="entry name" value="TRANSFORMER-2 SEX-DETERMINING PROTEIN-RELATED"/>
    <property type="match status" value="1"/>
</dbReference>
<evidence type="ECO:0000259" key="4">
    <source>
        <dbReference type="PROSITE" id="PS50102"/>
    </source>
</evidence>
<evidence type="ECO:0000256" key="2">
    <source>
        <dbReference type="PROSITE-ProRule" id="PRU00176"/>
    </source>
</evidence>
<name>A0ABY6K5G2_9ARAC</name>
<evidence type="ECO:0000256" key="1">
    <source>
        <dbReference type="ARBA" id="ARBA00022884"/>
    </source>
</evidence>
<dbReference type="Proteomes" id="UP001235939">
    <property type="component" value="Chromosome 02"/>
</dbReference>
<dbReference type="InterPro" id="IPR012677">
    <property type="entry name" value="Nucleotide-bd_a/b_plait_sf"/>
</dbReference>
<evidence type="ECO:0000313" key="5">
    <source>
        <dbReference type="EMBL" id="UYV62990.1"/>
    </source>
</evidence>
<dbReference type="SMART" id="SM00360">
    <property type="entry name" value="RRM"/>
    <property type="match status" value="1"/>
</dbReference>
<dbReference type="InterPro" id="IPR050441">
    <property type="entry name" value="RBM"/>
</dbReference>
<accession>A0ABY6K5G2</accession>
<reference evidence="5 6" key="1">
    <citation type="submission" date="2022-01" db="EMBL/GenBank/DDBJ databases">
        <title>A chromosomal length assembly of Cordylochernes scorpioides.</title>
        <authorList>
            <person name="Zeh D."/>
            <person name="Zeh J."/>
        </authorList>
    </citation>
    <scope>NUCLEOTIDE SEQUENCE [LARGE SCALE GENOMIC DNA]</scope>
    <source>
        <strain evidence="5">IN4F17</strain>
        <tissue evidence="5">Whole Body</tissue>
    </source>
</reference>
<dbReference type="Gene3D" id="3.30.70.330">
    <property type="match status" value="1"/>
</dbReference>
<dbReference type="Pfam" id="PF00076">
    <property type="entry name" value="RRM_1"/>
    <property type="match status" value="1"/>
</dbReference>
<dbReference type="PROSITE" id="PS50102">
    <property type="entry name" value="RRM"/>
    <property type="match status" value="1"/>
</dbReference>